<accession>A0A382RS72</accession>
<dbReference type="SUPFAM" id="SSF50998">
    <property type="entry name" value="Quinoprotein alcohol dehydrogenase-like"/>
    <property type="match status" value="1"/>
</dbReference>
<proteinExistence type="inferred from homology"/>
<comment type="cofactor">
    <cofactor evidence="1">
        <name>pyrroloquinoline quinone</name>
        <dbReference type="ChEBI" id="CHEBI:58442"/>
    </cofactor>
</comment>
<protein>
    <recommendedName>
        <fullName evidence="4">Pyrrolo-quinoline quinone repeat domain-containing protein</fullName>
    </recommendedName>
</protein>
<comment type="similarity">
    <text evidence="2">Belongs to the bacterial PQQ dehydrogenase family.</text>
</comment>
<reference evidence="5" key="1">
    <citation type="submission" date="2018-05" db="EMBL/GenBank/DDBJ databases">
        <authorList>
            <person name="Lanie J.A."/>
            <person name="Ng W.-L."/>
            <person name="Kazmierczak K.M."/>
            <person name="Andrzejewski T.M."/>
            <person name="Davidsen T.M."/>
            <person name="Wayne K.J."/>
            <person name="Tettelin H."/>
            <person name="Glass J.I."/>
            <person name="Rusch D."/>
            <person name="Podicherti R."/>
            <person name="Tsui H.-C.T."/>
            <person name="Winkler M.E."/>
        </authorList>
    </citation>
    <scope>NUCLEOTIDE SEQUENCE</scope>
</reference>
<sequence length="118" mass="13071">MDHTVLTSIGVAVILNLTTAPASAQQTQHRTEAPTINQSITTDWPLHNLDVRNTRFARIDSVDTSNVNTLELKWSYQSPPRELIRSTTPLVIDGIMYFNSGSQLVALDASTGNTIWTF</sequence>
<dbReference type="PANTHER" id="PTHR32303">
    <property type="entry name" value="QUINOPROTEIN ALCOHOL DEHYDROGENASE (CYTOCHROME C)"/>
    <property type="match status" value="1"/>
</dbReference>
<dbReference type="PANTHER" id="PTHR32303:SF10">
    <property type="entry name" value="OUTER MEMBRANE PROTEIN ASSEMBLY FACTOR BAMB"/>
    <property type="match status" value="1"/>
</dbReference>
<dbReference type="EMBL" id="UINC01123573">
    <property type="protein sequence ID" value="SVD00122.1"/>
    <property type="molecule type" value="Genomic_DNA"/>
</dbReference>
<feature type="domain" description="Pyrrolo-quinoline quinone repeat" evidence="4">
    <location>
        <begin position="44"/>
        <end position="118"/>
    </location>
</feature>
<dbReference type="Pfam" id="PF01011">
    <property type="entry name" value="PQQ"/>
    <property type="match status" value="1"/>
</dbReference>
<evidence type="ECO:0000256" key="3">
    <source>
        <dbReference type="ARBA" id="ARBA00023002"/>
    </source>
</evidence>
<evidence type="ECO:0000256" key="2">
    <source>
        <dbReference type="ARBA" id="ARBA00008156"/>
    </source>
</evidence>
<dbReference type="GO" id="GO:0016491">
    <property type="term" value="F:oxidoreductase activity"/>
    <property type="evidence" value="ECO:0007669"/>
    <property type="project" value="UniProtKB-KW"/>
</dbReference>
<evidence type="ECO:0000259" key="4">
    <source>
        <dbReference type="Pfam" id="PF01011"/>
    </source>
</evidence>
<evidence type="ECO:0000256" key="1">
    <source>
        <dbReference type="ARBA" id="ARBA00001931"/>
    </source>
</evidence>
<name>A0A382RS72_9ZZZZ</name>
<gene>
    <name evidence="5" type="ORF">METZ01_LOCUS352976</name>
</gene>
<dbReference type="AlphaFoldDB" id="A0A382RS72"/>
<dbReference type="InterPro" id="IPR011047">
    <property type="entry name" value="Quinoprotein_ADH-like_sf"/>
</dbReference>
<dbReference type="InterPro" id="IPR002372">
    <property type="entry name" value="PQQ_rpt_dom"/>
</dbReference>
<dbReference type="Gene3D" id="2.140.10.10">
    <property type="entry name" value="Quinoprotein alcohol dehydrogenase-like superfamily"/>
    <property type="match status" value="1"/>
</dbReference>
<feature type="non-terminal residue" evidence="5">
    <location>
        <position position="118"/>
    </location>
</feature>
<organism evidence="5">
    <name type="scientific">marine metagenome</name>
    <dbReference type="NCBI Taxonomy" id="408172"/>
    <lineage>
        <taxon>unclassified sequences</taxon>
        <taxon>metagenomes</taxon>
        <taxon>ecological metagenomes</taxon>
    </lineage>
</organism>
<evidence type="ECO:0000313" key="5">
    <source>
        <dbReference type="EMBL" id="SVD00122.1"/>
    </source>
</evidence>
<keyword evidence="3" id="KW-0560">Oxidoreductase</keyword>